<keyword evidence="5 9" id="KW-0333">Golgi apparatus</keyword>
<dbReference type="GO" id="GO:0005794">
    <property type="term" value="C:Golgi apparatus"/>
    <property type="evidence" value="ECO:0007669"/>
    <property type="project" value="UniProtKB-SubCell"/>
</dbReference>
<reference evidence="10" key="1">
    <citation type="submission" date="2023-03" db="EMBL/GenBank/DDBJ databases">
        <authorList>
            <person name="Steffen K."/>
            <person name="Cardenas P."/>
        </authorList>
    </citation>
    <scope>NUCLEOTIDE SEQUENCE</scope>
</reference>
<proteinExistence type="inferred from homology"/>
<sequence>MGIISVYIVSKAGGLIFSHDQPNTSAEVEATFNCPLGLVLEEVDRQVVVKYGEKHGIQVGYSLVALNGQPVANRCIPDGTSAMTVLTNPENYPVSLKFARLRVSINERIMLLSMFHSIYAISVKLSPAKHSSGIQCLEADSFKFYCFQTITGVKFIVVADNKQQKVEDLLKRIYELYADFVLKNPFYSLDMPIRCEHFSTNLTRFIEEN</sequence>
<evidence type="ECO:0000256" key="2">
    <source>
        <dbReference type="ARBA" id="ARBA00022448"/>
    </source>
</evidence>
<dbReference type="GO" id="GO:0005783">
    <property type="term" value="C:endoplasmic reticulum"/>
    <property type="evidence" value="ECO:0007669"/>
    <property type="project" value="UniProtKB-SubCell"/>
</dbReference>
<evidence type="ECO:0000313" key="10">
    <source>
        <dbReference type="EMBL" id="CAI8035180.1"/>
    </source>
</evidence>
<name>A0AA35SS09_GEOBA</name>
<dbReference type="CDD" id="cd14856">
    <property type="entry name" value="TRAPPC4_synbindin"/>
    <property type="match status" value="1"/>
</dbReference>
<comment type="subunit">
    <text evidence="9">Part of the multisubunit transport protein particle (TRAPP) complex.</text>
</comment>
<dbReference type="SUPFAM" id="SSF64356">
    <property type="entry name" value="SNARE-like"/>
    <property type="match status" value="1"/>
</dbReference>
<evidence type="ECO:0000256" key="3">
    <source>
        <dbReference type="ARBA" id="ARBA00022824"/>
    </source>
</evidence>
<dbReference type="Gene3D" id="3.30.450.70">
    <property type="match status" value="1"/>
</dbReference>
<comment type="subunit">
    <text evidence="8">Component of the multisubunit TRAPP (transport protein particle) complex, which includes at least TRAPPC2, TRAPPC2L, TRAPPC3, TRAPPC3L, TRAPPC4, TRAPPC5, TRAPPC8, TRAPPC9, TRAPPC10, TRAPPC11 and TRAPPC12. Interacts with SDC2.</text>
</comment>
<evidence type="ECO:0000256" key="1">
    <source>
        <dbReference type="ARBA" id="ARBA00004555"/>
    </source>
</evidence>
<dbReference type="SMART" id="SM01399">
    <property type="entry name" value="Sybindin"/>
    <property type="match status" value="1"/>
</dbReference>
<dbReference type="GO" id="GO:0030008">
    <property type="term" value="C:TRAPP complex"/>
    <property type="evidence" value="ECO:0007669"/>
    <property type="project" value="UniProtKB-UniRule"/>
</dbReference>
<keyword evidence="3 9" id="KW-0256">Endoplasmic reticulum</keyword>
<evidence type="ECO:0000256" key="8">
    <source>
        <dbReference type="ARBA" id="ARBA00046941"/>
    </source>
</evidence>
<dbReference type="InterPro" id="IPR007233">
    <property type="entry name" value="TRAPPC"/>
</dbReference>
<dbReference type="Proteomes" id="UP001174909">
    <property type="component" value="Unassembled WGS sequence"/>
</dbReference>
<dbReference type="GO" id="GO:0006888">
    <property type="term" value="P:endoplasmic reticulum to Golgi vesicle-mediated transport"/>
    <property type="evidence" value="ECO:0007669"/>
    <property type="project" value="UniProtKB-UniRule"/>
</dbReference>
<evidence type="ECO:0000313" key="11">
    <source>
        <dbReference type="Proteomes" id="UP001174909"/>
    </source>
</evidence>
<evidence type="ECO:0000256" key="5">
    <source>
        <dbReference type="ARBA" id="ARBA00023034"/>
    </source>
</evidence>
<evidence type="ECO:0000256" key="9">
    <source>
        <dbReference type="RuleBase" id="RU366065"/>
    </source>
</evidence>
<evidence type="ECO:0000256" key="6">
    <source>
        <dbReference type="ARBA" id="ARBA00038179"/>
    </source>
</evidence>
<keyword evidence="4 9" id="KW-0931">ER-Golgi transport</keyword>
<accession>A0AA35SS09</accession>
<evidence type="ECO:0000256" key="7">
    <source>
        <dbReference type="ARBA" id="ARBA00046052"/>
    </source>
</evidence>
<dbReference type="Gene3D" id="2.30.42.40">
    <property type="match status" value="1"/>
</dbReference>
<protein>
    <recommendedName>
        <fullName evidence="9">Trafficking protein particle complex subunit</fullName>
    </recommendedName>
</protein>
<dbReference type="EMBL" id="CASHTH010002777">
    <property type="protein sequence ID" value="CAI8035180.1"/>
    <property type="molecule type" value="Genomic_DNA"/>
</dbReference>
<dbReference type="PANTHER" id="PTHR23249">
    <property type="entry name" value="TRAFFICKING PROTEIN PARTICLE COMPLEX SUBUNIT"/>
    <property type="match status" value="1"/>
</dbReference>
<keyword evidence="2 9" id="KW-0813">Transport</keyword>
<evidence type="ECO:0000256" key="4">
    <source>
        <dbReference type="ARBA" id="ARBA00022892"/>
    </source>
</evidence>
<keyword evidence="11" id="KW-1185">Reference proteome</keyword>
<comment type="similarity">
    <text evidence="6">Belongs to the TRAPP small subunits family. TRAPPC4 subfamily.</text>
</comment>
<dbReference type="PANTHER" id="PTHR23249:SF15">
    <property type="entry name" value="TRAFFICKING PROTEIN PARTICLE COMPLEX SUBUNIT 4"/>
    <property type="match status" value="1"/>
</dbReference>
<dbReference type="InterPro" id="IPR011012">
    <property type="entry name" value="Longin-like_dom_sf"/>
</dbReference>
<organism evidence="10 11">
    <name type="scientific">Geodia barretti</name>
    <name type="common">Barrett's horny sponge</name>
    <dbReference type="NCBI Taxonomy" id="519541"/>
    <lineage>
        <taxon>Eukaryota</taxon>
        <taxon>Metazoa</taxon>
        <taxon>Porifera</taxon>
        <taxon>Demospongiae</taxon>
        <taxon>Heteroscleromorpha</taxon>
        <taxon>Tetractinellida</taxon>
        <taxon>Astrophorina</taxon>
        <taxon>Geodiidae</taxon>
        <taxon>Geodia</taxon>
    </lineage>
</organism>
<comment type="function">
    <text evidence="7">Core component of the TRAPP complexes which has a function of guanine nucleotide exchange factor activity for Rab1 GTPase. Plays a role in vesicular transport from endoplasmic reticulum to Golgi and autophagy. May play a role in dendrite postsynaptic membrane trafficking.</text>
</comment>
<dbReference type="AlphaFoldDB" id="A0AA35SS09"/>
<comment type="subcellular location">
    <subcellularLocation>
        <location evidence="9">Endoplasmic reticulum</location>
    </subcellularLocation>
    <subcellularLocation>
        <location evidence="9">Golgi apparatus</location>
        <location evidence="9">cis-Golgi network</location>
    </subcellularLocation>
    <subcellularLocation>
        <location evidence="1">Golgi apparatus</location>
    </subcellularLocation>
</comment>
<dbReference type="Pfam" id="PF04099">
    <property type="entry name" value="Sybindin"/>
    <property type="match status" value="1"/>
</dbReference>
<comment type="caution">
    <text evidence="10">The sequence shown here is derived from an EMBL/GenBank/DDBJ whole genome shotgun (WGS) entry which is preliminary data.</text>
</comment>
<gene>
    <name evidence="10" type="ORF">GBAR_LOCUS19762</name>
</gene>